<name>A0ACC3NSD2_9PEZI</name>
<keyword evidence="2" id="KW-1185">Reference proteome</keyword>
<dbReference type="EMBL" id="JAUTXU010000018">
    <property type="protein sequence ID" value="KAK3721387.1"/>
    <property type="molecule type" value="Genomic_DNA"/>
</dbReference>
<sequence length="678" mass="76644">MAQRQQTPRQNSVRDFISRQQSFTNYIPRQDSVRNFITRQQSVQSVRDFVRPSPRRRHTEDDYTFEYPDFDGTDFDQGRLSLLTEGYEESSSPRESGDWSRDSTSLSRSLSRESTSLNESERPRPWPLEEPAPHQHIARNPTAKRKTTLNANLVTWDSPEDPLHPHNWPKHRRWTSTVLIASFAFIAPMASTMVAPALETLADEFDIESEMQKFLVMSIFLLAFAIGPFLWGPLSEVFGRARVMQSANVIFLVFNIACGFAKTKDQMMAFRFLSGIGGSAPQAIGGGVISDCFRASERGAATAVYSLMPFLSPAVAPILGGYVTQYISWRWVFWSTSIFDAAIQVLCIAFLKETHHPTILKAKAKKLRKETGNEQLKTKMEAEYSLKKTLMKSLIRPFIMLTTQPVLIAMALFRGYQYGIMYLVFATFSMVFEDEYDQDTGRASLNYLSLGVGFFIGLQISGIVQDKVYKWCKEEQVDPTSIRSTWAAMRGFFRLQRQSAEEDTEMLTATAKEEQLAYQPYHVPARQPTHPGIRRVDTDPTKGLPEYRLPLVLPFSLLLPIGLFIYGWSAHYEVHWIVPNIGTCILSIGLIICFNCVQAYVVDTYTTYAASATGAAAFVRTMCGFSFPLFAPLMYEKLGIGWGNSVLGFIALTFGMVAPVLLWRYGASLRKRSTYCTG</sequence>
<gene>
    <name evidence="1" type="ORF">LTR37_003263</name>
</gene>
<protein>
    <submittedName>
        <fullName evidence="1">Uncharacterized protein</fullName>
    </submittedName>
</protein>
<evidence type="ECO:0000313" key="1">
    <source>
        <dbReference type="EMBL" id="KAK3721387.1"/>
    </source>
</evidence>
<accession>A0ACC3NSD2</accession>
<evidence type="ECO:0000313" key="2">
    <source>
        <dbReference type="Proteomes" id="UP001281147"/>
    </source>
</evidence>
<proteinExistence type="predicted"/>
<organism evidence="1 2">
    <name type="scientific">Vermiconidia calcicola</name>
    <dbReference type="NCBI Taxonomy" id="1690605"/>
    <lineage>
        <taxon>Eukaryota</taxon>
        <taxon>Fungi</taxon>
        <taxon>Dikarya</taxon>
        <taxon>Ascomycota</taxon>
        <taxon>Pezizomycotina</taxon>
        <taxon>Dothideomycetes</taxon>
        <taxon>Dothideomycetidae</taxon>
        <taxon>Mycosphaerellales</taxon>
        <taxon>Extremaceae</taxon>
        <taxon>Vermiconidia</taxon>
    </lineage>
</organism>
<dbReference type="Proteomes" id="UP001281147">
    <property type="component" value="Unassembled WGS sequence"/>
</dbReference>
<reference evidence="1" key="1">
    <citation type="submission" date="2023-07" db="EMBL/GenBank/DDBJ databases">
        <title>Black Yeasts Isolated from many extreme environments.</title>
        <authorList>
            <person name="Coleine C."/>
            <person name="Stajich J.E."/>
            <person name="Selbmann L."/>
        </authorList>
    </citation>
    <scope>NUCLEOTIDE SEQUENCE</scope>
    <source>
        <strain evidence="1">CCFEE 5714</strain>
    </source>
</reference>
<comment type="caution">
    <text evidence="1">The sequence shown here is derived from an EMBL/GenBank/DDBJ whole genome shotgun (WGS) entry which is preliminary data.</text>
</comment>